<evidence type="ECO:0000313" key="1">
    <source>
        <dbReference type="EMBL" id="EFQ80500.1"/>
    </source>
</evidence>
<sequence length="44" mass="4894">MVCIDNRVDVKITATGAQSAAYTLTEEKIYYNKNDSELNPSRGN</sequence>
<evidence type="ECO:0000313" key="2">
    <source>
        <dbReference type="Proteomes" id="UP000003020"/>
    </source>
</evidence>
<proteinExistence type="predicted"/>
<comment type="caution">
    <text evidence="1">The sequence shown here is derived from an EMBL/GenBank/DDBJ whole genome shotgun (WGS) entry which is preliminary data.</text>
</comment>
<name>E2S564_9CORY</name>
<dbReference type="Proteomes" id="UP000003020">
    <property type="component" value="Unassembled WGS sequence"/>
</dbReference>
<gene>
    <name evidence="1" type="ORF">HMPREF0305_11666</name>
</gene>
<keyword evidence="2" id="KW-1185">Reference proteome</keyword>
<accession>E2S564</accession>
<reference evidence="1 2" key="1">
    <citation type="submission" date="2010-08" db="EMBL/GenBank/DDBJ databases">
        <authorList>
            <person name="Muzny D."/>
            <person name="Qin X."/>
            <person name="Buhay C."/>
            <person name="Dugan-Rocha S."/>
            <person name="Ding Y."/>
            <person name="Chen G."/>
            <person name="Hawes A."/>
            <person name="Holder M."/>
            <person name="Jhangiani S."/>
            <person name="Johnson A."/>
            <person name="Khan Z."/>
            <person name="Li Z."/>
            <person name="Liu W."/>
            <person name="Liu X."/>
            <person name="Perez L."/>
            <person name="Shen H."/>
            <person name="Wang Q."/>
            <person name="Watt J."/>
            <person name="Xi L."/>
            <person name="Xin Y."/>
            <person name="Zhou J."/>
            <person name="Deng J."/>
            <person name="Jiang H."/>
            <person name="Liu Y."/>
            <person name="Qu J."/>
            <person name="Song X.-Z."/>
            <person name="Zhang L."/>
            <person name="Villasana D."/>
            <person name="Johnson A."/>
            <person name="Liu J."/>
            <person name="Liyanage D."/>
            <person name="Lorensuhewa L."/>
            <person name="Robinson T."/>
            <person name="Song A."/>
            <person name="Song B.-B."/>
            <person name="Dinh H."/>
            <person name="Thornton R."/>
            <person name="Coyle M."/>
            <person name="Francisco L."/>
            <person name="Jackson L."/>
            <person name="Javaid M."/>
            <person name="Korchina V."/>
            <person name="Kovar C."/>
            <person name="Mata R."/>
            <person name="Mathew T."/>
            <person name="Ngo R."/>
            <person name="Nguyen L."/>
            <person name="Nguyen N."/>
            <person name="Okwuonu G."/>
            <person name="Ongeri F."/>
            <person name="Pham C."/>
            <person name="Simmons D."/>
            <person name="Wilczek-Boney K."/>
            <person name="Hale W."/>
            <person name="Jakkamsetti A."/>
            <person name="Pham P."/>
            <person name="Ruth R."/>
            <person name="San Lucas F."/>
            <person name="Warren J."/>
            <person name="Zhang J."/>
            <person name="Zhao Z."/>
            <person name="Zhou C."/>
            <person name="Zhu D."/>
            <person name="Lee S."/>
            <person name="Bess C."/>
            <person name="Blankenburg K."/>
            <person name="Forbes L."/>
            <person name="Fu Q."/>
            <person name="Gubbala S."/>
            <person name="Hirani K."/>
            <person name="Jayaseelan J.C."/>
            <person name="Lara F."/>
            <person name="Munidasa M."/>
            <person name="Palculict T."/>
            <person name="Patil S."/>
            <person name="Pu L.-L."/>
            <person name="Saada N."/>
            <person name="Tang L."/>
            <person name="Weissenberger G."/>
            <person name="Zhu Y."/>
            <person name="Hemphill L."/>
            <person name="Shang Y."/>
            <person name="Youmans B."/>
            <person name="Ayvaz T."/>
            <person name="Ross M."/>
            <person name="Santibanez J."/>
            <person name="Aqrawi P."/>
            <person name="Gross S."/>
            <person name="Joshi V."/>
            <person name="Fowler G."/>
            <person name="Nazareth L."/>
            <person name="Reid J."/>
            <person name="Worley K."/>
            <person name="Petrosino J."/>
            <person name="Highlander S."/>
            <person name="Gibbs R."/>
        </authorList>
    </citation>
    <scope>NUCLEOTIDE SEQUENCE [LARGE SCALE GENOMIC DNA]</scope>
    <source>
        <strain evidence="1 2">ATCC 33035</strain>
    </source>
</reference>
<organism evidence="1 2">
    <name type="scientific">Corynebacterium pseudogenitalium ATCC 33035</name>
    <dbReference type="NCBI Taxonomy" id="525264"/>
    <lineage>
        <taxon>Bacteria</taxon>
        <taxon>Bacillati</taxon>
        <taxon>Actinomycetota</taxon>
        <taxon>Actinomycetes</taxon>
        <taxon>Mycobacteriales</taxon>
        <taxon>Corynebacteriaceae</taxon>
        <taxon>Corynebacterium</taxon>
    </lineage>
</organism>
<dbReference type="AlphaFoldDB" id="E2S564"/>
<dbReference type="HOGENOM" id="CLU_217901_0_0_11"/>
<dbReference type="EMBL" id="ABYQ02000011">
    <property type="protein sequence ID" value="EFQ80500.1"/>
    <property type="molecule type" value="Genomic_DNA"/>
</dbReference>
<protein>
    <submittedName>
        <fullName evidence="1">Uncharacterized protein</fullName>
    </submittedName>
</protein>